<evidence type="ECO:0000313" key="19">
    <source>
        <dbReference type="Proteomes" id="UP001479436"/>
    </source>
</evidence>
<evidence type="ECO:0000256" key="4">
    <source>
        <dbReference type="ARBA" id="ARBA00022741"/>
    </source>
</evidence>
<keyword evidence="4 12" id="KW-0547">Nucleotide-binding</keyword>
<dbReference type="InterPro" id="IPR014001">
    <property type="entry name" value="Helicase_ATP-bd"/>
</dbReference>
<dbReference type="SMART" id="SM00487">
    <property type="entry name" value="DEXDc"/>
    <property type="match status" value="1"/>
</dbReference>
<name>A0ABR2WF64_9FUNG</name>
<evidence type="ECO:0000259" key="15">
    <source>
        <dbReference type="PROSITE" id="PS51192"/>
    </source>
</evidence>
<dbReference type="PROSITE" id="PS51194">
    <property type="entry name" value="HELICASE_CTER"/>
    <property type="match status" value="1"/>
</dbReference>
<dbReference type="PROSITE" id="PS51192">
    <property type="entry name" value="HELICASE_ATP_BIND_1"/>
    <property type="match status" value="1"/>
</dbReference>
<comment type="caution">
    <text evidence="18">The sequence shown here is derived from an EMBL/GenBank/DDBJ whole genome shotgun (WGS) entry which is preliminary data.</text>
</comment>
<evidence type="ECO:0000256" key="10">
    <source>
        <dbReference type="ARBA" id="ARBA00038002"/>
    </source>
</evidence>
<feature type="domain" description="DEAD-box RNA helicase Q" evidence="17">
    <location>
        <begin position="11"/>
        <end position="39"/>
    </location>
</feature>
<dbReference type="Pfam" id="PF00271">
    <property type="entry name" value="Helicase_C"/>
    <property type="match status" value="1"/>
</dbReference>
<feature type="compositionally biased region" description="Basic and acidic residues" evidence="14">
    <location>
        <begin position="569"/>
        <end position="585"/>
    </location>
</feature>
<dbReference type="EC" id="3.6.4.13" evidence="13"/>
<dbReference type="GO" id="GO:0016787">
    <property type="term" value="F:hydrolase activity"/>
    <property type="evidence" value="ECO:0007669"/>
    <property type="project" value="UniProtKB-KW"/>
</dbReference>
<evidence type="ECO:0000259" key="17">
    <source>
        <dbReference type="PROSITE" id="PS51195"/>
    </source>
</evidence>
<dbReference type="InterPro" id="IPR025313">
    <property type="entry name" value="SPB4-like_CTE"/>
</dbReference>
<dbReference type="Pfam" id="PF23681">
    <property type="entry name" value="CTT_SPB4"/>
    <property type="match status" value="1"/>
</dbReference>
<evidence type="ECO:0000256" key="5">
    <source>
        <dbReference type="ARBA" id="ARBA00022801"/>
    </source>
</evidence>
<evidence type="ECO:0000259" key="16">
    <source>
        <dbReference type="PROSITE" id="PS51194"/>
    </source>
</evidence>
<evidence type="ECO:0000256" key="6">
    <source>
        <dbReference type="ARBA" id="ARBA00022806"/>
    </source>
</evidence>
<keyword evidence="2" id="KW-0690">Ribosome biogenesis</keyword>
<dbReference type="CDD" id="cd17960">
    <property type="entry name" value="DEADc_DDX55"/>
    <property type="match status" value="1"/>
</dbReference>
<keyword evidence="9" id="KW-0175">Coiled coil</keyword>
<feature type="domain" description="Helicase ATP-binding" evidence="15">
    <location>
        <begin position="42"/>
        <end position="225"/>
    </location>
</feature>
<keyword evidence="5 12" id="KW-0378">Hydrolase</keyword>
<dbReference type="InterPro" id="IPR011545">
    <property type="entry name" value="DEAD/DEAH_box_helicase_dom"/>
</dbReference>
<keyword evidence="8 13" id="KW-0694">RNA-binding</keyword>
<evidence type="ECO:0000256" key="13">
    <source>
        <dbReference type="RuleBase" id="RU365068"/>
    </source>
</evidence>
<proteinExistence type="inferred from homology"/>
<dbReference type="InterPro" id="IPR014014">
    <property type="entry name" value="RNA_helicase_DEAD_Q_motif"/>
</dbReference>
<comment type="subcellular location">
    <subcellularLocation>
        <location evidence="1">Nucleus</location>
        <location evidence="1">Nucleolus</location>
    </subcellularLocation>
</comment>
<comment type="domain">
    <text evidence="13">The Q motif is unique to and characteristic of the DEAD box family of RNA helicases and controls ATP binding and hydrolysis.</text>
</comment>
<evidence type="ECO:0000256" key="11">
    <source>
        <dbReference type="PROSITE-ProRule" id="PRU00552"/>
    </source>
</evidence>
<feature type="domain" description="Helicase C-terminal" evidence="16">
    <location>
        <begin position="256"/>
        <end position="420"/>
    </location>
</feature>
<evidence type="ECO:0000313" key="18">
    <source>
        <dbReference type="EMBL" id="KAK9760142.1"/>
    </source>
</evidence>
<feature type="short sequence motif" description="Q motif" evidence="11">
    <location>
        <begin position="11"/>
        <end position="39"/>
    </location>
</feature>
<feature type="region of interest" description="Disordered" evidence="14">
    <location>
        <begin position="521"/>
        <end position="548"/>
    </location>
</feature>
<evidence type="ECO:0000256" key="1">
    <source>
        <dbReference type="ARBA" id="ARBA00004604"/>
    </source>
</evidence>
<dbReference type="Proteomes" id="UP001479436">
    <property type="component" value="Unassembled WGS sequence"/>
</dbReference>
<evidence type="ECO:0000256" key="7">
    <source>
        <dbReference type="ARBA" id="ARBA00022840"/>
    </source>
</evidence>
<dbReference type="PROSITE" id="PS00039">
    <property type="entry name" value="DEAD_ATP_HELICASE"/>
    <property type="match status" value="1"/>
</dbReference>
<dbReference type="Pfam" id="PF13959">
    <property type="entry name" value="CTE_SPB4"/>
    <property type="match status" value="1"/>
</dbReference>
<evidence type="ECO:0000256" key="8">
    <source>
        <dbReference type="ARBA" id="ARBA00022884"/>
    </source>
</evidence>
<sequence length="643" mass="73192">MSAVPSFAGTWGNTQVEIRPEILETVQNLGFTNMTPVQAATIPLFMKNKDVVVEAVTGSGKTLAFVIPVLQILLRREDPLTKNQIGAVIVSPTRELAKQIYEVMDIFLKSSSQPLKHALYIGGETSIAEDIKHFKEEGPDILIGTPGRLEDLLTGRGGAKLINTKELDVLVLDEADRLLDMGFSNSLTNIIGALPKQRRTGLFSATMTDALSELVRAGLRNPVRVVVKVEDLKSHEEQRTPASLENGYIACDSDQKLGQLIRVLQSQNDKKYIVYFSTCACVDYFFKILSKISALSEFKIFSLHGQMETKRRNATYNSFVSIPEGQGAILVCTDVASRGLDIPDVDYVVQFDPPQDPKVFAHRCGRTARAGRRGRAVVFLNRGREETYVDFLQIRKIPLRKYPFLGPDLSPVTETEEPIEDPENDKLLEEVQAIVASDRDIYDKSMKAFVSFARSYSKHEATYIFRVKEFDFGKAARGYGLLKLPKMPELRDRKVEFTPAKVNINELKYLDKVREKQRVIKQKEHESNRLEREPKFAKKKTAWSDKTEAKDRRVERKLKKERKREYINQKAIEDALSESKKRDKSEEDEDEWESLQKEERLAKKVKKGKMQKSDFEKETGLDSDLDLDFEKQTEVDSDLDMDF</sequence>
<dbReference type="SMART" id="SM00490">
    <property type="entry name" value="HELICc"/>
    <property type="match status" value="1"/>
</dbReference>
<dbReference type="PROSITE" id="PS51195">
    <property type="entry name" value="Q_MOTIF"/>
    <property type="match status" value="1"/>
</dbReference>
<gene>
    <name evidence="18" type="primary">SPB4</name>
    <name evidence="18" type="ORF">K7432_016132</name>
</gene>
<dbReference type="InterPro" id="IPR000629">
    <property type="entry name" value="RNA-helicase_DEAD-box_CS"/>
</dbReference>
<evidence type="ECO:0000256" key="12">
    <source>
        <dbReference type="RuleBase" id="RU000492"/>
    </source>
</evidence>
<evidence type="ECO:0000256" key="14">
    <source>
        <dbReference type="SAM" id="MobiDB-lite"/>
    </source>
</evidence>
<dbReference type="Pfam" id="PF00270">
    <property type="entry name" value="DEAD"/>
    <property type="match status" value="1"/>
</dbReference>
<keyword evidence="3" id="KW-0698">rRNA processing</keyword>
<dbReference type="Gene3D" id="3.40.50.300">
    <property type="entry name" value="P-loop containing nucleotide triphosphate hydrolases"/>
    <property type="match status" value="2"/>
</dbReference>
<dbReference type="SMART" id="SM01178">
    <property type="entry name" value="DUF4217"/>
    <property type="match status" value="1"/>
</dbReference>
<dbReference type="CDD" id="cd18787">
    <property type="entry name" value="SF2_C_DEAD"/>
    <property type="match status" value="1"/>
</dbReference>
<evidence type="ECO:0000256" key="2">
    <source>
        <dbReference type="ARBA" id="ARBA00022517"/>
    </source>
</evidence>
<protein>
    <recommendedName>
        <fullName evidence="13">ATP-dependent RNA helicase</fullName>
        <ecNumber evidence="13">3.6.4.13</ecNumber>
    </recommendedName>
</protein>
<comment type="similarity">
    <text evidence="10">Belongs to the DEAD box helicase family. DDX55/SPB4 subfamily.</text>
</comment>
<feature type="region of interest" description="Disordered" evidence="14">
    <location>
        <begin position="569"/>
        <end position="618"/>
    </location>
</feature>
<comment type="catalytic activity">
    <reaction evidence="13">
        <text>ATP + H2O = ADP + phosphate + H(+)</text>
        <dbReference type="Rhea" id="RHEA:13065"/>
        <dbReference type="ChEBI" id="CHEBI:15377"/>
        <dbReference type="ChEBI" id="CHEBI:15378"/>
        <dbReference type="ChEBI" id="CHEBI:30616"/>
        <dbReference type="ChEBI" id="CHEBI:43474"/>
        <dbReference type="ChEBI" id="CHEBI:456216"/>
        <dbReference type="EC" id="3.6.4.13"/>
    </reaction>
</comment>
<evidence type="ECO:0000256" key="3">
    <source>
        <dbReference type="ARBA" id="ARBA00022552"/>
    </source>
</evidence>
<dbReference type="InterPro" id="IPR001650">
    <property type="entry name" value="Helicase_C-like"/>
</dbReference>
<dbReference type="EMBL" id="JASJQH010002489">
    <property type="protein sequence ID" value="KAK9760142.1"/>
    <property type="molecule type" value="Genomic_DNA"/>
</dbReference>
<keyword evidence="19" id="KW-1185">Reference proteome</keyword>
<reference evidence="18 19" key="1">
    <citation type="submission" date="2023-04" db="EMBL/GenBank/DDBJ databases">
        <title>Genome of Basidiobolus ranarum AG-B5.</title>
        <authorList>
            <person name="Stajich J.E."/>
            <person name="Carter-House D."/>
            <person name="Gryganskyi A."/>
        </authorList>
    </citation>
    <scope>NUCLEOTIDE SEQUENCE [LARGE SCALE GENOMIC DNA]</scope>
    <source>
        <strain evidence="18 19">AG-B5</strain>
    </source>
</reference>
<organism evidence="18 19">
    <name type="scientific">Basidiobolus ranarum</name>
    <dbReference type="NCBI Taxonomy" id="34480"/>
    <lineage>
        <taxon>Eukaryota</taxon>
        <taxon>Fungi</taxon>
        <taxon>Fungi incertae sedis</taxon>
        <taxon>Zoopagomycota</taxon>
        <taxon>Entomophthoromycotina</taxon>
        <taxon>Basidiobolomycetes</taxon>
        <taxon>Basidiobolales</taxon>
        <taxon>Basidiobolaceae</taxon>
        <taxon>Basidiobolus</taxon>
    </lineage>
</organism>
<dbReference type="PANTHER" id="PTHR24031">
    <property type="entry name" value="RNA HELICASE"/>
    <property type="match status" value="1"/>
</dbReference>
<dbReference type="SUPFAM" id="SSF52540">
    <property type="entry name" value="P-loop containing nucleoside triphosphate hydrolases"/>
    <property type="match status" value="2"/>
</dbReference>
<dbReference type="InterPro" id="IPR027417">
    <property type="entry name" value="P-loop_NTPase"/>
</dbReference>
<accession>A0ABR2WF64</accession>
<dbReference type="InterPro" id="IPR056330">
    <property type="entry name" value="CTT_SPB4"/>
</dbReference>
<evidence type="ECO:0000256" key="9">
    <source>
        <dbReference type="ARBA" id="ARBA00023054"/>
    </source>
</evidence>
<dbReference type="GO" id="GO:0003724">
    <property type="term" value="F:RNA helicase activity"/>
    <property type="evidence" value="ECO:0007669"/>
    <property type="project" value="UniProtKB-EC"/>
</dbReference>
<keyword evidence="7 12" id="KW-0067">ATP-binding</keyword>
<comment type="function">
    <text evidence="13">RNA helicase.</text>
</comment>
<keyword evidence="6 12" id="KW-0347">Helicase</keyword>